<feature type="region of interest" description="Disordered" evidence="2">
    <location>
        <begin position="478"/>
        <end position="525"/>
    </location>
</feature>
<keyword evidence="1" id="KW-0479">Metal-binding</keyword>
<evidence type="ECO:0000256" key="1">
    <source>
        <dbReference type="PROSITE-ProRule" id="PRU00047"/>
    </source>
</evidence>
<dbReference type="PANTHER" id="PTHR35317">
    <property type="entry name" value="OS04G0629600 PROTEIN"/>
    <property type="match status" value="1"/>
</dbReference>
<keyword evidence="5" id="KW-1185">Reference proteome</keyword>
<dbReference type="GO" id="GO:0008270">
    <property type="term" value="F:zinc ion binding"/>
    <property type="evidence" value="ECO:0007669"/>
    <property type="project" value="UniProtKB-KW"/>
</dbReference>
<keyword evidence="4" id="KW-0808">Transferase</keyword>
<evidence type="ECO:0000256" key="2">
    <source>
        <dbReference type="SAM" id="MobiDB-lite"/>
    </source>
</evidence>
<dbReference type="Proteomes" id="UP000215914">
    <property type="component" value="Unassembled WGS sequence"/>
</dbReference>
<comment type="caution">
    <text evidence="4">The sequence shown here is derived from an EMBL/GenBank/DDBJ whole genome shotgun (WGS) entry which is preliminary data.</text>
</comment>
<dbReference type="AlphaFoldDB" id="A0A9K3J423"/>
<proteinExistence type="predicted"/>
<keyword evidence="1" id="KW-0862">Zinc</keyword>
<evidence type="ECO:0000313" key="5">
    <source>
        <dbReference type="Proteomes" id="UP000215914"/>
    </source>
</evidence>
<keyword evidence="4" id="KW-0695">RNA-directed DNA polymerase</keyword>
<dbReference type="Pfam" id="PF14223">
    <property type="entry name" value="Retrotran_gag_2"/>
    <property type="match status" value="1"/>
</dbReference>
<dbReference type="EMBL" id="MNCJ02000320">
    <property type="protein sequence ID" value="KAF5807505.1"/>
    <property type="molecule type" value="Genomic_DNA"/>
</dbReference>
<dbReference type="SUPFAM" id="SSF57756">
    <property type="entry name" value="Retrovirus zinc finger-like domains"/>
    <property type="match status" value="1"/>
</dbReference>
<dbReference type="Gramene" id="mRNA:HanXRQr2_Chr05g0234441">
    <property type="protein sequence ID" value="CDS:HanXRQr2_Chr05g0234441.1"/>
    <property type="gene ID" value="HanXRQr2_Chr05g0234441"/>
</dbReference>
<keyword evidence="4" id="KW-0548">Nucleotidyltransferase</keyword>
<accession>A0A9K3J423</accession>
<dbReference type="PANTHER" id="PTHR35317:SF44">
    <property type="entry name" value="RNA-DIRECTED DNA POLYMERASE"/>
    <property type="match status" value="1"/>
</dbReference>
<dbReference type="InterPro" id="IPR054722">
    <property type="entry name" value="PolX-like_BBD"/>
</dbReference>
<dbReference type="PROSITE" id="PS50158">
    <property type="entry name" value="ZF_CCHC"/>
    <property type="match status" value="1"/>
</dbReference>
<organism evidence="4 5">
    <name type="scientific">Helianthus annuus</name>
    <name type="common">Common sunflower</name>
    <dbReference type="NCBI Taxonomy" id="4232"/>
    <lineage>
        <taxon>Eukaryota</taxon>
        <taxon>Viridiplantae</taxon>
        <taxon>Streptophyta</taxon>
        <taxon>Embryophyta</taxon>
        <taxon>Tracheophyta</taxon>
        <taxon>Spermatophyta</taxon>
        <taxon>Magnoliopsida</taxon>
        <taxon>eudicotyledons</taxon>
        <taxon>Gunneridae</taxon>
        <taxon>Pentapetalae</taxon>
        <taxon>asterids</taxon>
        <taxon>campanulids</taxon>
        <taxon>Asterales</taxon>
        <taxon>Asteraceae</taxon>
        <taxon>Asteroideae</taxon>
        <taxon>Heliantheae alliance</taxon>
        <taxon>Heliantheae</taxon>
        <taxon>Helianthus</taxon>
    </lineage>
</organism>
<protein>
    <submittedName>
        <fullName evidence="4">RNA-directed DNA polymerase</fullName>
        <ecNumber evidence="4">2.7.7.49</ecNumber>
    </submittedName>
</protein>
<dbReference type="InterPro" id="IPR036875">
    <property type="entry name" value="Znf_CCHC_sf"/>
</dbReference>
<dbReference type="Pfam" id="PF22936">
    <property type="entry name" value="Pol_BBD"/>
    <property type="match status" value="1"/>
</dbReference>
<evidence type="ECO:0000259" key="3">
    <source>
        <dbReference type="PROSITE" id="PS50158"/>
    </source>
</evidence>
<dbReference type="GO" id="GO:0003964">
    <property type="term" value="F:RNA-directed DNA polymerase activity"/>
    <property type="evidence" value="ECO:0007669"/>
    <property type="project" value="UniProtKB-KW"/>
</dbReference>
<feature type="compositionally biased region" description="Basic and acidic residues" evidence="2">
    <location>
        <begin position="246"/>
        <end position="257"/>
    </location>
</feature>
<keyword evidence="1" id="KW-0863">Zinc-finger</keyword>
<evidence type="ECO:0000313" key="4">
    <source>
        <dbReference type="EMBL" id="KAF5807505.1"/>
    </source>
</evidence>
<dbReference type="Pfam" id="PF00098">
    <property type="entry name" value="zf-CCHC"/>
    <property type="match status" value="1"/>
</dbReference>
<name>A0A9K3J423_HELAN</name>
<dbReference type="EC" id="2.7.7.49" evidence="4"/>
<dbReference type="GO" id="GO:0003676">
    <property type="term" value="F:nucleic acid binding"/>
    <property type="evidence" value="ECO:0007669"/>
    <property type="project" value="InterPro"/>
</dbReference>
<dbReference type="Gene3D" id="4.10.60.10">
    <property type="entry name" value="Zinc finger, CCHC-type"/>
    <property type="match status" value="1"/>
</dbReference>
<dbReference type="InterPro" id="IPR001878">
    <property type="entry name" value="Znf_CCHC"/>
</dbReference>
<dbReference type="SMART" id="SM00343">
    <property type="entry name" value="ZnF_C2HC"/>
    <property type="match status" value="1"/>
</dbReference>
<reference evidence="4" key="2">
    <citation type="submission" date="2020-06" db="EMBL/GenBank/DDBJ databases">
        <title>Helianthus annuus Genome sequencing and assembly Release 2.</title>
        <authorList>
            <person name="Gouzy J."/>
            <person name="Langlade N."/>
            <person name="Munos S."/>
        </authorList>
    </citation>
    <scope>NUCLEOTIDE SEQUENCE</scope>
    <source>
        <tissue evidence="4">Leaves</tissue>
    </source>
</reference>
<sequence>MDDNVNRVPPTKEPMPSLPCPMLTDTNYTVWAMKMKVIFKVYKVWDVIDPGTTIDTHKDSIAIALLFQGLPEELVLQIGNNDSAKEMWEAVKSRNQGAERVKEARLQTLMSEFEGLKMKEPSTIAEFAGKISGIASRSASLGTVIKEEKLVKRFLHGLPKRFIHMVASLEQSLNLKTVGFDDVVGRLIAYEERVNLEDNEQQVRSDQLLLTYEEWEARKKEGCDRGKGTTESSQRGRGRGRGKIGGQDKDKEPNQKPKKDRSKIRCFRCDELGHFSSDCSTRKKDEDEEEENNLIQRVEPVLYLQTHFQETNDVFLDEERIIPRMYASSPSELNTWFLDNGASNHMTGKKEWFTNLDHNIKGKVKFGDGSCVEIKGQGMVILEGKSGEQRVLRDVYYIPALESNIISIGQLDERGYKIAIQDGILWMFEQDGTLLMKVPRSPNRIYKINLVVVSPVCIQTKDDKAENSDQPVSIVTEVSDQTDQSATGISDQSGQSATQQTYSDQTDQLATESDQSATESDQPVTAFSDESATDQFFSNSIGKWMLGLSNEETSLKVENLLREQIKVEHVSGDLQRADILTKALARLKFIEMRGLIGVTRLGGVIVSLILCKFG</sequence>
<feature type="domain" description="CCHC-type" evidence="3">
    <location>
        <begin position="265"/>
        <end position="279"/>
    </location>
</feature>
<feature type="region of interest" description="Disordered" evidence="2">
    <location>
        <begin position="221"/>
        <end position="261"/>
    </location>
</feature>
<reference evidence="4" key="1">
    <citation type="journal article" date="2017" name="Nature">
        <title>The sunflower genome provides insights into oil metabolism, flowering and Asterid evolution.</title>
        <authorList>
            <person name="Badouin H."/>
            <person name="Gouzy J."/>
            <person name="Grassa C.J."/>
            <person name="Murat F."/>
            <person name="Staton S.E."/>
            <person name="Cottret L."/>
            <person name="Lelandais-Briere C."/>
            <person name="Owens G.L."/>
            <person name="Carrere S."/>
            <person name="Mayjonade B."/>
            <person name="Legrand L."/>
            <person name="Gill N."/>
            <person name="Kane N.C."/>
            <person name="Bowers J.E."/>
            <person name="Hubner S."/>
            <person name="Bellec A."/>
            <person name="Berard A."/>
            <person name="Berges H."/>
            <person name="Blanchet N."/>
            <person name="Boniface M.C."/>
            <person name="Brunel D."/>
            <person name="Catrice O."/>
            <person name="Chaidir N."/>
            <person name="Claudel C."/>
            <person name="Donnadieu C."/>
            <person name="Faraut T."/>
            <person name="Fievet G."/>
            <person name="Helmstetter N."/>
            <person name="King M."/>
            <person name="Knapp S.J."/>
            <person name="Lai Z."/>
            <person name="Le Paslier M.C."/>
            <person name="Lippi Y."/>
            <person name="Lorenzon L."/>
            <person name="Mandel J.R."/>
            <person name="Marage G."/>
            <person name="Marchand G."/>
            <person name="Marquand E."/>
            <person name="Bret-Mestries E."/>
            <person name="Morien E."/>
            <person name="Nambeesan S."/>
            <person name="Nguyen T."/>
            <person name="Pegot-Espagnet P."/>
            <person name="Pouilly N."/>
            <person name="Raftis F."/>
            <person name="Sallet E."/>
            <person name="Schiex T."/>
            <person name="Thomas J."/>
            <person name="Vandecasteele C."/>
            <person name="Vares D."/>
            <person name="Vear F."/>
            <person name="Vautrin S."/>
            <person name="Crespi M."/>
            <person name="Mangin B."/>
            <person name="Burke J.M."/>
            <person name="Salse J."/>
            <person name="Munos S."/>
            <person name="Vincourt P."/>
            <person name="Rieseberg L.H."/>
            <person name="Langlade N.B."/>
        </authorList>
    </citation>
    <scope>NUCLEOTIDE SEQUENCE</scope>
    <source>
        <tissue evidence="4">Leaves</tissue>
    </source>
</reference>
<gene>
    <name evidence="4" type="ORF">HanXRQr2_Chr05g0234441</name>
</gene>